<evidence type="ECO:0000313" key="4">
    <source>
        <dbReference type="WBParaSite" id="HCON_00120910-00001"/>
    </source>
</evidence>
<organism evidence="3 4">
    <name type="scientific">Haemonchus contortus</name>
    <name type="common">Barber pole worm</name>
    <dbReference type="NCBI Taxonomy" id="6289"/>
    <lineage>
        <taxon>Eukaryota</taxon>
        <taxon>Metazoa</taxon>
        <taxon>Ecdysozoa</taxon>
        <taxon>Nematoda</taxon>
        <taxon>Chromadorea</taxon>
        <taxon>Rhabditida</taxon>
        <taxon>Rhabditina</taxon>
        <taxon>Rhabditomorpha</taxon>
        <taxon>Strongyloidea</taxon>
        <taxon>Trichostrongylidae</taxon>
        <taxon>Haemonchus</taxon>
    </lineage>
</organism>
<feature type="domain" description="Chromo" evidence="2">
    <location>
        <begin position="37"/>
        <end position="89"/>
    </location>
</feature>
<evidence type="ECO:0000313" key="3">
    <source>
        <dbReference type="Proteomes" id="UP000025227"/>
    </source>
</evidence>
<dbReference type="PANTHER" id="PTHR10503">
    <property type="entry name" value="HP1 LIKE (HETEROCHROMATIN PROTEIN)-RELATED"/>
    <property type="match status" value="1"/>
</dbReference>
<dbReference type="OMA" id="YTVTWVG"/>
<dbReference type="InterPro" id="IPR000953">
    <property type="entry name" value="Chromo/chromo_shadow_dom"/>
</dbReference>
<evidence type="ECO:0000256" key="1">
    <source>
        <dbReference type="SAM" id="MobiDB-lite"/>
    </source>
</evidence>
<sequence>MKEGTTDSNQRPRRASLIKATESIKKVAAPKKKRDDVYEVEAIISHVVVDNEPLYRVTWVGYPGEVTELTEDELSNCTELLQAYKDKVKESGDISLLTIMEPHSDQDSGETNKAPPDSSKGTKKAEKPHSENGEKVSSTPSEAKKKKKRNAQQDGEVKPNGDVSSAKKSRRTKRTIASDAELGYTNGCKVDVYKGFSAKQYDEPVILVSYKEPLPSGFEDRHDEIVPIRLIAKSDPQGLISHLVELLSGGRGNVTI</sequence>
<protein>
    <submittedName>
        <fullName evidence="4">Chromo domain-containing protein</fullName>
    </submittedName>
</protein>
<keyword evidence="3" id="KW-1185">Reference proteome</keyword>
<dbReference type="SMART" id="SM00298">
    <property type="entry name" value="CHROMO"/>
    <property type="match status" value="1"/>
</dbReference>
<name>A0A7I4YNM8_HAECO</name>
<evidence type="ECO:0000259" key="2">
    <source>
        <dbReference type="SMART" id="SM00298"/>
    </source>
</evidence>
<dbReference type="Pfam" id="PF00385">
    <property type="entry name" value="Chromo"/>
    <property type="match status" value="1"/>
</dbReference>
<dbReference type="InterPro" id="IPR016197">
    <property type="entry name" value="Chromo-like_dom_sf"/>
</dbReference>
<dbReference type="Gene3D" id="2.40.50.40">
    <property type="match status" value="1"/>
</dbReference>
<dbReference type="GO" id="GO:0010468">
    <property type="term" value="P:regulation of gene expression"/>
    <property type="evidence" value="ECO:0007669"/>
    <property type="project" value="TreeGrafter"/>
</dbReference>
<feature type="region of interest" description="Disordered" evidence="1">
    <location>
        <begin position="101"/>
        <end position="174"/>
    </location>
</feature>
<dbReference type="Proteomes" id="UP000025227">
    <property type="component" value="Unplaced"/>
</dbReference>
<dbReference type="InterPro" id="IPR037948">
    <property type="entry name" value="Cec-4"/>
</dbReference>
<dbReference type="GO" id="GO:0005637">
    <property type="term" value="C:nuclear inner membrane"/>
    <property type="evidence" value="ECO:0007669"/>
    <property type="project" value="TreeGrafter"/>
</dbReference>
<accession>A0A7I4YNM8</accession>
<proteinExistence type="predicted"/>
<dbReference type="GO" id="GO:0097240">
    <property type="term" value="P:chromosome attachment to the nuclear envelope"/>
    <property type="evidence" value="ECO:0007669"/>
    <property type="project" value="InterPro"/>
</dbReference>
<dbReference type="AlphaFoldDB" id="A0A7I4YNM8"/>
<dbReference type="CDD" id="cd18961">
    <property type="entry name" value="CD_CEC-4_like"/>
    <property type="match status" value="1"/>
</dbReference>
<feature type="compositionally biased region" description="Basic and acidic residues" evidence="1">
    <location>
        <begin position="123"/>
        <end position="134"/>
    </location>
</feature>
<reference evidence="4" key="1">
    <citation type="submission" date="2020-12" db="UniProtKB">
        <authorList>
            <consortium name="WormBaseParasite"/>
        </authorList>
    </citation>
    <scope>IDENTIFICATION</scope>
    <source>
        <strain evidence="4">MHco3</strain>
    </source>
</reference>
<dbReference type="InterPro" id="IPR023780">
    <property type="entry name" value="Chromo_domain"/>
</dbReference>
<dbReference type="OrthoDB" id="433924at2759"/>
<dbReference type="SUPFAM" id="SSF54160">
    <property type="entry name" value="Chromo domain-like"/>
    <property type="match status" value="1"/>
</dbReference>
<dbReference type="WBParaSite" id="HCON_00120910-00001">
    <property type="protein sequence ID" value="HCON_00120910-00001"/>
    <property type="gene ID" value="HCON_00120910"/>
</dbReference>